<evidence type="ECO:0000313" key="2">
    <source>
        <dbReference type="Proteomes" id="UP000238479"/>
    </source>
</evidence>
<comment type="caution">
    <text evidence="1">The sequence shown here is derived from an EMBL/GenBank/DDBJ whole genome shotgun (WGS) entry which is preliminary data.</text>
</comment>
<dbReference type="STRING" id="74649.A0A2P6RVG3"/>
<organism evidence="1 2">
    <name type="scientific">Rosa chinensis</name>
    <name type="common">China rose</name>
    <dbReference type="NCBI Taxonomy" id="74649"/>
    <lineage>
        <taxon>Eukaryota</taxon>
        <taxon>Viridiplantae</taxon>
        <taxon>Streptophyta</taxon>
        <taxon>Embryophyta</taxon>
        <taxon>Tracheophyta</taxon>
        <taxon>Spermatophyta</taxon>
        <taxon>Magnoliopsida</taxon>
        <taxon>eudicotyledons</taxon>
        <taxon>Gunneridae</taxon>
        <taxon>Pentapetalae</taxon>
        <taxon>rosids</taxon>
        <taxon>fabids</taxon>
        <taxon>Rosales</taxon>
        <taxon>Rosaceae</taxon>
        <taxon>Rosoideae</taxon>
        <taxon>Rosoideae incertae sedis</taxon>
        <taxon>Rosa</taxon>
    </lineage>
</organism>
<dbReference type="GO" id="GO:0016787">
    <property type="term" value="F:hydrolase activity"/>
    <property type="evidence" value="ECO:0007669"/>
    <property type="project" value="UniProtKB-KW"/>
</dbReference>
<proteinExistence type="predicted"/>
<keyword evidence="1" id="KW-0378">Hydrolase</keyword>
<name>A0A2P6RVG3_ROSCH</name>
<keyword evidence="2" id="KW-1185">Reference proteome</keyword>
<gene>
    <name evidence="1" type="ORF">RchiOBHm_Chr2g0132831</name>
</gene>
<dbReference type="AlphaFoldDB" id="A0A2P6RVG3"/>
<dbReference type="Proteomes" id="UP000238479">
    <property type="component" value="Chromosome 2"/>
</dbReference>
<dbReference type="Gramene" id="PRQ50406">
    <property type="protein sequence ID" value="PRQ50406"/>
    <property type="gene ID" value="RchiOBHm_Chr2g0132831"/>
</dbReference>
<evidence type="ECO:0000313" key="1">
    <source>
        <dbReference type="EMBL" id="PRQ50406.1"/>
    </source>
</evidence>
<dbReference type="EMBL" id="PDCK01000040">
    <property type="protein sequence ID" value="PRQ50406.1"/>
    <property type="molecule type" value="Genomic_DNA"/>
</dbReference>
<dbReference type="EC" id="3.1.3.-" evidence="1"/>
<sequence>MIECCNSFGFSIARELKLKIKPSYNYFVATQRAVSHLKLDCLLEGEQVEVEGYGVALINTDEAGTLIVTNFRLLFLSEELEMLFHLAQYLWQQLRSSTKWL</sequence>
<accession>A0A2P6RVG3</accession>
<protein>
    <submittedName>
        <fullName evidence="1">Putative phosphoric monoester hydrolase</fullName>
        <ecNumber evidence="1">3.1.3.-</ecNumber>
    </submittedName>
</protein>
<reference evidence="1 2" key="1">
    <citation type="journal article" date="2018" name="Nat. Genet.">
        <title>The Rosa genome provides new insights in the design of modern roses.</title>
        <authorList>
            <person name="Bendahmane M."/>
        </authorList>
    </citation>
    <scope>NUCLEOTIDE SEQUENCE [LARGE SCALE GENOMIC DNA]</scope>
    <source>
        <strain evidence="2">cv. Old Blush</strain>
    </source>
</reference>